<dbReference type="Pfam" id="PF13349">
    <property type="entry name" value="DUF4097"/>
    <property type="match status" value="1"/>
</dbReference>
<proteinExistence type="predicted"/>
<dbReference type="RefSeq" id="WP_305994286.1">
    <property type="nucleotide sequence ID" value="NZ_JAVAMP010000022.1"/>
</dbReference>
<name>A0ABT9J5W1_9BACL</name>
<dbReference type="Proteomes" id="UP001231941">
    <property type="component" value="Unassembled WGS sequence"/>
</dbReference>
<evidence type="ECO:0000313" key="4">
    <source>
        <dbReference type="Proteomes" id="UP001231941"/>
    </source>
</evidence>
<keyword evidence="1" id="KW-0472">Membrane</keyword>
<sequence>MSSRKKINNEIGRGIYMVKVGRYTSALLLVLVGTALLIDQTRSTSYLDKIIEWWPVIIISFGVEYLWFQTKRNKGKDIKVDVKAVIISVMTVLILFGVTSGFPFLNQLDLVYYRSASENDIKFEKKDELITLSENTSKLYIENLNGIIELQPTEEKELKIETTVYVSSMDQENAKSIADESIIKWNNESASTFQVFAIGKEYYKYGLKYKPRINLIVHVPEGKELDIQLVMKNGSAIAADLSILNDLNVDTTNGNIYIANIKGNVVADTTNGMIEVYDIEGETVLDTTNGDIFAEDIAGDLIADTTNGRISGELIDGKVVADTTNGSIQLEEVYDNVTADTTNGSIKVKSGSIDGRWDLDTTNATIEIIVPENEDFSFRAKASRRAFSSDFPFQIDDSVMEGVVGRGEFKIEANTSNGSVSVKKLSVD</sequence>
<reference evidence="3 4" key="1">
    <citation type="submission" date="2023-08" db="EMBL/GenBank/DDBJ databases">
        <authorList>
            <person name="Park J.-S."/>
        </authorList>
    </citation>
    <scope>NUCLEOTIDE SEQUENCE [LARGE SCALE GENOMIC DNA]</scope>
    <source>
        <strain evidence="3 4">2205SS18-9</strain>
    </source>
</reference>
<feature type="domain" description="DUF4097" evidence="2">
    <location>
        <begin position="138"/>
        <end position="422"/>
    </location>
</feature>
<protein>
    <submittedName>
        <fullName evidence="3">DUF4097 family beta strand repeat-containing protein</fullName>
    </submittedName>
</protein>
<keyword evidence="1" id="KW-1133">Transmembrane helix</keyword>
<evidence type="ECO:0000313" key="3">
    <source>
        <dbReference type="EMBL" id="MDP5276984.1"/>
    </source>
</evidence>
<evidence type="ECO:0000259" key="2">
    <source>
        <dbReference type="Pfam" id="PF13349"/>
    </source>
</evidence>
<accession>A0ABT9J5W1</accession>
<gene>
    <name evidence="3" type="ORF">Q5Y73_23075</name>
</gene>
<feature type="transmembrane region" description="Helical" evidence="1">
    <location>
        <begin position="20"/>
        <end position="38"/>
    </location>
</feature>
<feature type="transmembrane region" description="Helical" evidence="1">
    <location>
        <begin position="80"/>
        <end position="105"/>
    </location>
</feature>
<feature type="transmembrane region" description="Helical" evidence="1">
    <location>
        <begin position="50"/>
        <end position="68"/>
    </location>
</feature>
<comment type="caution">
    <text evidence="3">The sequence shown here is derived from an EMBL/GenBank/DDBJ whole genome shotgun (WGS) entry which is preliminary data.</text>
</comment>
<dbReference type="InterPro" id="IPR025164">
    <property type="entry name" value="Toastrack_DUF4097"/>
</dbReference>
<keyword evidence="1" id="KW-0812">Transmembrane</keyword>
<keyword evidence="4" id="KW-1185">Reference proteome</keyword>
<organism evidence="3 4">
    <name type="scientific">Chengkuizengella axinellae</name>
    <dbReference type="NCBI Taxonomy" id="3064388"/>
    <lineage>
        <taxon>Bacteria</taxon>
        <taxon>Bacillati</taxon>
        <taxon>Bacillota</taxon>
        <taxon>Bacilli</taxon>
        <taxon>Bacillales</taxon>
        <taxon>Paenibacillaceae</taxon>
        <taxon>Chengkuizengella</taxon>
    </lineage>
</organism>
<dbReference type="EMBL" id="JAVAMP010000022">
    <property type="protein sequence ID" value="MDP5276984.1"/>
    <property type="molecule type" value="Genomic_DNA"/>
</dbReference>
<evidence type="ECO:0000256" key="1">
    <source>
        <dbReference type="SAM" id="Phobius"/>
    </source>
</evidence>